<evidence type="ECO:0000313" key="1">
    <source>
        <dbReference type="EMBL" id="PZW41611.1"/>
    </source>
</evidence>
<evidence type="ECO:0008006" key="3">
    <source>
        <dbReference type="Google" id="ProtNLM"/>
    </source>
</evidence>
<dbReference type="RefSeq" id="WP_111540616.1">
    <property type="nucleotide sequence ID" value="NZ_QKYV01000003.1"/>
</dbReference>
<sequence>MNTDLISAPLKRNLKPGSKYNKLFPKVSCQTTNLGNGSNDTIEGVDFMAQWVEKYSWQVKKLVDVLKREGALRSNTLFNLAQDIYKFEYNHLQYTADAALQQLRSPACAWQQRKQGLDCKSYTIFAMAMLQQLGVSAAIRQVKQPGANSDLWTHVYVVVPKNQDKPTLKDLENENDYLVIDATRHSNIEVGFIDKKDKMIQKHQYVGLNAPSSGKQLLTEAEKQSLEKLTSFFKAVGYSSSTINKMYSYLEELMLQGYSKDQILIYPSEKGTNIQPSKNEPGKLFLLPVTGLRGDETNIDFGDVYSSVSDSGWFNSTFGAILSNGFNLSCWGSSNSPKKAKEFLQKDLGSNGILKASGLTKSNPTINDLNRFIEMATMYAHIADDKRQSMSSSCSKEGFKLLDEKMTEFRDKVIQQLSQKISALGGQLLPANNLPQLQSNNAYKVTTGGVKLPFTSGGYYGFNRGNTNYWVKRPIPIKKIVGGSNVLPPVDPPSNDTGSSNNNAGSIFDTIKDVVTGGNSFSEGSPGYGSTTYEPGQVKKVTDKKTSSTSTNLSTASVGIAAGALILLWPTLKKQLAKNKKSTPKTK</sequence>
<accession>A0A2W7I402</accession>
<comment type="caution">
    <text evidence="1">The sequence shown here is derived from an EMBL/GenBank/DDBJ whole genome shotgun (WGS) entry which is preliminary data.</text>
</comment>
<proteinExistence type="predicted"/>
<reference evidence="1 2" key="1">
    <citation type="submission" date="2018-06" db="EMBL/GenBank/DDBJ databases">
        <title>Genomic Encyclopedia of Archaeal and Bacterial Type Strains, Phase II (KMG-II): from individual species to whole genera.</title>
        <authorList>
            <person name="Goeker M."/>
        </authorList>
    </citation>
    <scope>NUCLEOTIDE SEQUENCE [LARGE SCALE GENOMIC DNA]</scope>
    <source>
        <strain evidence="1 2">DSM 15361</strain>
    </source>
</reference>
<dbReference type="Proteomes" id="UP000249542">
    <property type="component" value="Unassembled WGS sequence"/>
</dbReference>
<gene>
    <name evidence="1" type="ORF">LX95_01292</name>
</gene>
<protein>
    <recommendedName>
        <fullName evidence="3">Transglutaminase superfamily protein</fullName>
    </recommendedName>
</protein>
<organism evidence="1 2">
    <name type="scientific">Mesonia algae</name>
    <dbReference type="NCBI Taxonomy" id="213248"/>
    <lineage>
        <taxon>Bacteria</taxon>
        <taxon>Pseudomonadati</taxon>
        <taxon>Bacteroidota</taxon>
        <taxon>Flavobacteriia</taxon>
        <taxon>Flavobacteriales</taxon>
        <taxon>Flavobacteriaceae</taxon>
        <taxon>Mesonia</taxon>
    </lineage>
</organism>
<name>A0A2W7I402_9FLAO</name>
<keyword evidence="2" id="KW-1185">Reference proteome</keyword>
<evidence type="ECO:0000313" key="2">
    <source>
        <dbReference type="Proteomes" id="UP000249542"/>
    </source>
</evidence>
<dbReference type="EMBL" id="QKYV01000003">
    <property type="protein sequence ID" value="PZW41611.1"/>
    <property type="molecule type" value="Genomic_DNA"/>
</dbReference>
<dbReference type="AlphaFoldDB" id="A0A2W7I402"/>